<dbReference type="GO" id="GO:0004930">
    <property type="term" value="F:G protein-coupled receptor activity"/>
    <property type="evidence" value="ECO:0007669"/>
    <property type="project" value="TreeGrafter"/>
</dbReference>
<evidence type="ECO:0000256" key="1">
    <source>
        <dbReference type="ARBA" id="ARBA00004141"/>
    </source>
</evidence>
<organism evidence="6 7">
    <name type="scientific">Sistotremastrum niveocremeum HHB9708</name>
    <dbReference type="NCBI Taxonomy" id="1314777"/>
    <lineage>
        <taxon>Eukaryota</taxon>
        <taxon>Fungi</taxon>
        <taxon>Dikarya</taxon>
        <taxon>Basidiomycota</taxon>
        <taxon>Agaricomycotina</taxon>
        <taxon>Agaricomycetes</taxon>
        <taxon>Sistotremastrales</taxon>
        <taxon>Sistotremastraceae</taxon>
        <taxon>Sertulicium</taxon>
        <taxon>Sertulicium niveocremeum</taxon>
    </lineage>
</organism>
<reference evidence="6 7" key="1">
    <citation type="journal article" date="2016" name="Mol. Biol. Evol.">
        <title>Comparative Genomics of Early-Diverging Mushroom-Forming Fungi Provides Insights into the Origins of Lignocellulose Decay Capabilities.</title>
        <authorList>
            <person name="Nagy L.G."/>
            <person name="Riley R."/>
            <person name="Tritt A."/>
            <person name="Adam C."/>
            <person name="Daum C."/>
            <person name="Floudas D."/>
            <person name="Sun H."/>
            <person name="Yadav J.S."/>
            <person name="Pangilinan J."/>
            <person name="Larsson K.H."/>
            <person name="Matsuura K."/>
            <person name="Barry K."/>
            <person name="Labutti K."/>
            <person name="Kuo R."/>
            <person name="Ohm R.A."/>
            <person name="Bhattacharya S.S."/>
            <person name="Shirouzu T."/>
            <person name="Yoshinaga Y."/>
            <person name="Martin F.M."/>
            <person name="Grigoriev I.V."/>
            <person name="Hibbett D.S."/>
        </authorList>
    </citation>
    <scope>NUCLEOTIDE SEQUENCE [LARGE SCALE GENOMIC DNA]</scope>
    <source>
        <strain evidence="6 7">HHB9708</strain>
    </source>
</reference>
<evidence type="ECO:0000313" key="7">
    <source>
        <dbReference type="Proteomes" id="UP000076722"/>
    </source>
</evidence>
<dbReference type="Gene3D" id="1.20.1070.10">
    <property type="entry name" value="Rhodopsin 7-helix transmembrane proteins"/>
    <property type="match status" value="1"/>
</dbReference>
<dbReference type="AlphaFoldDB" id="A0A164MJY0"/>
<accession>A0A164MJY0</accession>
<dbReference type="PANTHER" id="PTHR23112:SF37">
    <property type="entry name" value="G PROTEIN-COUPLED RECEPTOR GPR1"/>
    <property type="match status" value="1"/>
</dbReference>
<evidence type="ECO:0000256" key="4">
    <source>
        <dbReference type="ARBA" id="ARBA00023136"/>
    </source>
</evidence>
<feature type="transmembrane region" description="Helical" evidence="5">
    <location>
        <begin position="295"/>
        <end position="316"/>
    </location>
</feature>
<evidence type="ECO:0000256" key="5">
    <source>
        <dbReference type="SAM" id="Phobius"/>
    </source>
</evidence>
<evidence type="ECO:0000313" key="6">
    <source>
        <dbReference type="EMBL" id="KZS86784.1"/>
    </source>
</evidence>
<dbReference type="OrthoDB" id="100006at2759"/>
<evidence type="ECO:0000256" key="3">
    <source>
        <dbReference type="ARBA" id="ARBA00022989"/>
    </source>
</evidence>
<dbReference type="STRING" id="1314777.A0A164MJY0"/>
<evidence type="ECO:0000256" key="2">
    <source>
        <dbReference type="ARBA" id="ARBA00022692"/>
    </source>
</evidence>
<dbReference type="SUPFAM" id="SSF81321">
    <property type="entry name" value="Family A G protein-coupled receptor-like"/>
    <property type="match status" value="1"/>
</dbReference>
<name>A0A164MJY0_9AGAM</name>
<feature type="transmembrane region" description="Helical" evidence="5">
    <location>
        <begin position="118"/>
        <end position="137"/>
    </location>
</feature>
<feature type="transmembrane region" description="Helical" evidence="5">
    <location>
        <begin position="260"/>
        <end position="280"/>
    </location>
</feature>
<gene>
    <name evidence="6" type="ORF">SISNIDRAFT_420513</name>
</gene>
<feature type="transmembrane region" description="Helical" evidence="5">
    <location>
        <begin position="149"/>
        <end position="171"/>
    </location>
</feature>
<keyword evidence="2 5" id="KW-0812">Transmembrane</keyword>
<feature type="transmembrane region" description="Helical" evidence="5">
    <location>
        <begin position="73"/>
        <end position="98"/>
    </location>
</feature>
<proteinExistence type="predicted"/>
<dbReference type="Proteomes" id="UP000076722">
    <property type="component" value="Unassembled WGS sequence"/>
</dbReference>
<feature type="transmembrane region" description="Helical" evidence="5">
    <location>
        <begin position="204"/>
        <end position="225"/>
    </location>
</feature>
<dbReference type="EMBL" id="KV419468">
    <property type="protein sequence ID" value="KZS86784.1"/>
    <property type="molecule type" value="Genomic_DNA"/>
</dbReference>
<keyword evidence="7" id="KW-1185">Reference proteome</keyword>
<dbReference type="PANTHER" id="PTHR23112">
    <property type="entry name" value="G PROTEIN-COUPLED RECEPTOR 157-RELATED"/>
    <property type="match status" value="1"/>
</dbReference>
<keyword evidence="3 5" id="KW-1133">Transmembrane helix</keyword>
<protein>
    <recommendedName>
        <fullName evidence="8">Glucose receptor Git3 N-terminal domain-containing protein</fullName>
    </recommendedName>
</protein>
<evidence type="ECO:0008006" key="8">
    <source>
        <dbReference type="Google" id="ProtNLM"/>
    </source>
</evidence>
<comment type="subcellular location">
    <subcellularLocation>
        <location evidence="1">Membrane</location>
        <topology evidence="1">Multi-pass membrane protein</topology>
    </subcellularLocation>
</comment>
<sequence length="417" mass="46867">MDSATANASAINWQYNVANSSGSWTFGIRLGVVFMVQISCLSAISVSCLLCYITWQEIKYFREHKKWQTPSPILVYFISLLSSEFVQAASGIISSVWVHHAGVVEGPLCTAQSILNQMGDVGVALGSSIAVTTWGLIVRNWRSSPSPKIALIVVAIIWSFVILVTTISLGVHRNKEDPYYGNTKYWCWIRSPTYWKDGVGLEYAFMWLAGLSNILLYVPVSLKIFGTYWNKRRRGVGGGAGAESEIDKETKERENSMNRVAFQMSLYPVIYLITITPLSISRFMEFARPNNPPPFIFTAFSACLFYSSGIFNALLFSLTRPALIPNNPFVHNRRTESEYSRDRERSMMSRMFGRKEKLRRKEWFLETGMTSTDIEDEAKGDLANVKVVEVHVSSVSERDEETTSTVISAGAPLRSLT</sequence>
<dbReference type="GO" id="GO:0007189">
    <property type="term" value="P:adenylate cyclase-activating G protein-coupled receptor signaling pathway"/>
    <property type="evidence" value="ECO:0007669"/>
    <property type="project" value="TreeGrafter"/>
</dbReference>
<dbReference type="GO" id="GO:0005886">
    <property type="term" value="C:plasma membrane"/>
    <property type="evidence" value="ECO:0007669"/>
    <property type="project" value="TreeGrafter"/>
</dbReference>
<feature type="transmembrane region" description="Helical" evidence="5">
    <location>
        <begin position="26"/>
        <end position="52"/>
    </location>
</feature>
<keyword evidence="4 5" id="KW-0472">Membrane</keyword>